<dbReference type="EMBL" id="VOHS01000054">
    <property type="protein sequence ID" value="TWV93624.1"/>
    <property type="molecule type" value="Genomic_DNA"/>
</dbReference>
<protein>
    <recommendedName>
        <fullName evidence="3">Aspartyl protease</fullName>
    </recommendedName>
</protein>
<proteinExistence type="predicted"/>
<dbReference type="SUPFAM" id="SSF50630">
    <property type="entry name" value="Acid proteases"/>
    <property type="match status" value="1"/>
</dbReference>
<sequence length="295" mass="33176">MRSVFLSLCLAVFIPFVLFAQSAKNEIPFSLLPSGHILVKAKVDGLDGNFIFDTGAGLTVFTKTFFDKLKQVTPEDGGYTGFRATGERLDIALFRVKTFEFGSLKKTDEEISYVDANLGGIDGIISLKLVESQPFTIDFDKKVIRFESARTLTEIRKKARTVPVQLEQSRDKSLTIFSYFKINDTLNLQLSLDSGAGKDVFRLNARYLKQLGVDINDTLHVKQFAKKSEIDTNHVSHIYLTTLSSIAAAKEPAVGRKDFPVQFLEGLIYDGIIWINWFGQKITFDLDKKVLLVQR</sequence>
<evidence type="ECO:0000313" key="2">
    <source>
        <dbReference type="Proteomes" id="UP000318815"/>
    </source>
</evidence>
<gene>
    <name evidence="1" type="ORF">FEF09_26820</name>
</gene>
<dbReference type="RefSeq" id="WP_146307953.1">
    <property type="nucleotide sequence ID" value="NZ_VOHS01000054.1"/>
</dbReference>
<dbReference type="Proteomes" id="UP000318815">
    <property type="component" value="Unassembled WGS sequence"/>
</dbReference>
<dbReference type="Gene3D" id="2.40.70.10">
    <property type="entry name" value="Acid Proteases"/>
    <property type="match status" value="1"/>
</dbReference>
<evidence type="ECO:0008006" key="3">
    <source>
        <dbReference type="Google" id="ProtNLM"/>
    </source>
</evidence>
<organism evidence="1 2">
    <name type="scientific">Chitinophaga pinensis</name>
    <dbReference type="NCBI Taxonomy" id="79329"/>
    <lineage>
        <taxon>Bacteria</taxon>
        <taxon>Pseudomonadati</taxon>
        <taxon>Bacteroidota</taxon>
        <taxon>Chitinophagia</taxon>
        <taxon>Chitinophagales</taxon>
        <taxon>Chitinophagaceae</taxon>
        <taxon>Chitinophaga</taxon>
    </lineage>
</organism>
<dbReference type="OrthoDB" id="644381at2"/>
<comment type="caution">
    <text evidence="1">The sequence shown here is derived from an EMBL/GenBank/DDBJ whole genome shotgun (WGS) entry which is preliminary data.</text>
</comment>
<reference evidence="1 2" key="1">
    <citation type="submission" date="2019-08" db="EMBL/GenBank/DDBJ databases">
        <title>Whole genome sequencing of chitin degrading bacteria Chitinophaga pinensis YS16.</title>
        <authorList>
            <person name="Singh R.P."/>
            <person name="Manchanda G."/>
            <person name="Maurya I.K."/>
            <person name="Joshi N.K."/>
            <person name="Srivastava A.K."/>
        </authorList>
    </citation>
    <scope>NUCLEOTIDE SEQUENCE [LARGE SCALE GENOMIC DNA]</scope>
    <source>
        <strain evidence="1 2">YS-16</strain>
    </source>
</reference>
<dbReference type="CDD" id="cd05483">
    <property type="entry name" value="retropepsin_like_bacteria"/>
    <property type="match status" value="1"/>
</dbReference>
<accession>A0A5C6LJR4</accession>
<dbReference type="Pfam" id="PF13650">
    <property type="entry name" value="Asp_protease_2"/>
    <property type="match status" value="1"/>
</dbReference>
<dbReference type="AlphaFoldDB" id="A0A5C6LJR4"/>
<dbReference type="InterPro" id="IPR021109">
    <property type="entry name" value="Peptidase_aspartic_dom_sf"/>
</dbReference>
<name>A0A5C6LJR4_9BACT</name>
<dbReference type="InterPro" id="IPR034122">
    <property type="entry name" value="Retropepsin-like_bacterial"/>
</dbReference>
<evidence type="ECO:0000313" key="1">
    <source>
        <dbReference type="EMBL" id="TWV93624.1"/>
    </source>
</evidence>
<keyword evidence="2" id="KW-1185">Reference proteome</keyword>